<comment type="caution">
    <text evidence="3">The sequence shown here is derived from an EMBL/GenBank/DDBJ whole genome shotgun (WGS) entry which is preliminary data.</text>
</comment>
<feature type="region of interest" description="Disordered" evidence="1">
    <location>
        <begin position="408"/>
        <end position="437"/>
    </location>
</feature>
<protein>
    <submittedName>
        <fullName evidence="3">Uncharacterized protein</fullName>
    </submittedName>
</protein>
<organism evidence="3 5">
    <name type="scientific">Didymodactylos carnosus</name>
    <dbReference type="NCBI Taxonomy" id="1234261"/>
    <lineage>
        <taxon>Eukaryota</taxon>
        <taxon>Metazoa</taxon>
        <taxon>Spiralia</taxon>
        <taxon>Gnathifera</taxon>
        <taxon>Rotifera</taxon>
        <taxon>Eurotatoria</taxon>
        <taxon>Bdelloidea</taxon>
        <taxon>Philodinida</taxon>
        <taxon>Philodinidae</taxon>
        <taxon>Didymodactylos</taxon>
    </lineage>
</organism>
<proteinExistence type="predicted"/>
<gene>
    <name evidence="3" type="ORF">GPM918_LOCUS1499</name>
    <name evidence="4" type="ORF">SRO942_LOCUS1499</name>
</gene>
<evidence type="ECO:0000256" key="2">
    <source>
        <dbReference type="SAM" id="SignalP"/>
    </source>
</evidence>
<keyword evidence="5" id="KW-1185">Reference proteome</keyword>
<name>A0A813Q7P7_9BILA</name>
<dbReference type="OrthoDB" id="5950457at2759"/>
<dbReference type="Proteomes" id="UP000663829">
    <property type="component" value="Unassembled WGS sequence"/>
</dbReference>
<keyword evidence="2" id="KW-0732">Signal</keyword>
<accession>A0A813Q7P7</accession>
<evidence type="ECO:0000256" key="1">
    <source>
        <dbReference type="SAM" id="MobiDB-lite"/>
    </source>
</evidence>
<evidence type="ECO:0000313" key="3">
    <source>
        <dbReference type="EMBL" id="CAF0763064.1"/>
    </source>
</evidence>
<dbReference type="AlphaFoldDB" id="A0A813Q7P7"/>
<feature type="signal peptide" evidence="2">
    <location>
        <begin position="1"/>
        <end position="24"/>
    </location>
</feature>
<dbReference type="EMBL" id="CAJOBC010000139">
    <property type="protein sequence ID" value="CAF3544160.1"/>
    <property type="molecule type" value="Genomic_DNA"/>
</dbReference>
<evidence type="ECO:0000313" key="4">
    <source>
        <dbReference type="EMBL" id="CAF3544160.1"/>
    </source>
</evidence>
<feature type="chain" id="PRO_5036222661" evidence="2">
    <location>
        <begin position="25"/>
        <end position="437"/>
    </location>
</feature>
<sequence length="437" mass="50214">MLISLLKNLLKILEIVITIGGIYTSESSTESSSLNKTIDTDFNIKQAAEFKFALIANGPVQGDNSKTVLTEWITTIDKNYAVVKRQSSPLYELFEKQYLQPSFGERFRKDYGSQLSDVVRNIILTFYEYNVHRDCLNINSENFNPSANLPDEDTCNIVPDKYRFRGLFTGKCLEIKNILGGDHNCIANYSQYAVFQNVDPQFNLYFCYSDERFSIHQTQHAYFGGIHTNVFKNPVTQDYSCPREYEEIPLEVDHTKIVFCLSRDVTLPTTSMYKFGGTFSRCNYYNPMANEVDIDDQIPPTRHTSEILFKYTDPIYFQDGLTTTTRNKEMTYWCLRHVLALPPNYRFSKRQIHEQYLFFKSLSDFNEPSGFLDLCNAAIVIASHFVQALLITHAQCKLNTAPSINCANQPSASHDRGGNWRQHLVRPPRPTNIATPQ</sequence>
<dbReference type="EMBL" id="CAJNOQ010000139">
    <property type="protein sequence ID" value="CAF0763064.1"/>
    <property type="molecule type" value="Genomic_DNA"/>
</dbReference>
<evidence type="ECO:0000313" key="5">
    <source>
        <dbReference type="Proteomes" id="UP000663829"/>
    </source>
</evidence>
<dbReference type="Proteomes" id="UP000681722">
    <property type="component" value="Unassembled WGS sequence"/>
</dbReference>
<reference evidence="3" key="1">
    <citation type="submission" date="2021-02" db="EMBL/GenBank/DDBJ databases">
        <authorList>
            <person name="Nowell W R."/>
        </authorList>
    </citation>
    <scope>NUCLEOTIDE SEQUENCE</scope>
</reference>